<keyword evidence="3" id="KW-0813">Transport</keyword>
<dbReference type="InterPro" id="IPR045018">
    <property type="entry name" value="Azg-like"/>
</dbReference>
<reference evidence="9" key="1">
    <citation type="journal article" date="2019" name="Int. J. Syst. Evol. Microbiol.">
        <title>The Global Catalogue of Microorganisms (GCM) 10K type strain sequencing project: providing services to taxonomists for standard genome sequencing and annotation.</title>
        <authorList>
            <consortium name="The Broad Institute Genomics Platform"/>
            <consortium name="The Broad Institute Genome Sequencing Center for Infectious Disease"/>
            <person name="Wu L."/>
            <person name="Ma J."/>
        </authorList>
    </citation>
    <scope>NUCLEOTIDE SEQUENCE [LARGE SCALE GENOMIC DNA]</scope>
    <source>
        <strain evidence="9">IBRC-M 10908</strain>
    </source>
</reference>
<feature type="transmembrane region" description="Helical" evidence="7">
    <location>
        <begin position="190"/>
        <end position="212"/>
    </location>
</feature>
<evidence type="ECO:0000313" key="9">
    <source>
        <dbReference type="Proteomes" id="UP001595823"/>
    </source>
</evidence>
<feature type="transmembrane region" description="Helical" evidence="7">
    <location>
        <begin position="219"/>
        <end position="237"/>
    </location>
</feature>
<evidence type="ECO:0000256" key="5">
    <source>
        <dbReference type="ARBA" id="ARBA00022989"/>
    </source>
</evidence>
<feature type="transmembrane region" description="Helical" evidence="7">
    <location>
        <begin position="63"/>
        <end position="83"/>
    </location>
</feature>
<comment type="similarity">
    <text evidence="2">Belongs to the nucleobase:cation symporter-2 (NCS2) (TC 2.A.40) family. Azg-like subfamily.</text>
</comment>
<evidence type="ECO:0000256" key="3">
    <source>
        <dbReference type="ARBA" id="ARBA00022448"/>
    </source>
</evidence>
<protein>
    <submittedName>
        <fullName evidence="8">NCS2 family permease</fullName>
    </submittedName>
</protein>
<feature type="transmembrane region" description="Helical" evidence="7">
    <location>
        <begin position="452"/>
        <end position="471"/>
    </location>
</feature>
<evidence type="ECO:0000313" key="8">
    <source>
        <dbReference type="EMBL" id="MFC4334495.1"/>
    </source>
</evidence>
<comment type="subcellular location">
    <subcellularLocation>
        <location evidence="1">Endomembrane system</location>
        <topology evidence="1">Multi-pass membrane protein</topology>
    </subcellularLocation>
</comment>
<evidence type="ECO:0000256" key="7">
    <source>
        <dbReference type="SAM" id="Phobius"/>
    </source>
</evidence>
<sequence length="472" mass="49253">MTATEPEQKTRPRGVDRFFGLTSRGTTVPRELRAGLTTFMSMAQIIILNPLILSGAADVNGEYLSHSALTTMTALSAGLATIVMGLVGRVPLALATALSVTAVLTYQVVPQVTWAQAMGLIVIEGLIVFVLALTGVRTKIMNAIPKDLRFGITMGLGMFLSLIGLVHAGFVTRRPDSAGTEVPVQLGHDGVLGGWPIAVFVIGLIIMISLFVRHVPGAMVIAILSATVAAIVGSSLAEPEEWGLVEPTVPSSVTSLPDFSLLGSADPIGAITGIGVLTLLLLTFTLLLSGFFDAMGAIMACGHDAGMTDENGKVRNLRRLLSVDGAAHAFGGLTSSGANAVYVESVTGVHDGARTGLASLMAGGMFLGTMFFTPVVELVPQQAAAPALVLVGSLMIMQAKNIDWGDFEITIPTFLIVALIPFTYSVTAGVSAGVIAYVVIKAVKGKWREPGLFLWGLSVVCALYFVLPMMGA</sequence>
<proteinExistence type="inferred from homology"/>
<dbReference type="PANTHER" id="PTHR43337:SF1">
    <property type="entry name" value="XANTHINE_URACIL PERMEASE C887.17-RELATED"/>
    <property type="match status" value="1"/>
</dbReference>
<feature type="transmembrane region" description="Helical" evidence="7">
    <location>
        <begin position="414"/>
        <end position="440"/>
    </location>
</feature>
<feature type="transmembrane region" description="Helical" evidence="7">
    <location>
        <begin position="268"/>
        <end position="289"/>
    </location>
</feature>
<dbReference type="RefSeq" id="WP_380618266.1">
    <property type="nucleotide sequence ID" value="NZ_JBHSDK010000005.1"/>
</dbReference>
<keyword evidence="5 7" id="KW-1133">Transmembrane helix</keyword>
<keyword evidence="6 7" id="KW-0472">Membrane</keyword>
<keyword evidence="4 7" id="KW-0812">Transmembrane</keyword>
<evidence type="ECO:0000256" key="6">
    <source>
        <dbReference type="ARBA" id="ARBA00023136"/>
    </source>
</evidence>
<name>A0ABV8TV81_9ACTN</name>
<dbReference type="InterPro" id="IPR006043">
    <property type="entry name" value="NCS2"/>
</dbReference>
<gene>
    <name evidence="8" type="ORF">ACFPET_04700</name>
</gene>
<feature type="transmembrane region" description="Helical" evidence="7">
    <location>
        <begin position="90"/>
        <end position="109"/>
    </location>
</feature>
<dbReference type="Pfam" id="PF00860">
    <property type="entry name" value="Xan_ur_permease"/>
    <property type="match status" value="1"/>
</dbReference>
<evidence type="ECO:0000256" key="2">
    <source>
        <dbReference type="ARBA" id="ARBA00005697"/>
    </source>
</evidence>
<keyword evidence="9" id="KW-1185">Reference proteome</keyword>
<feature type="transmembrane region" description="Helical" evidence="7">
    <location>
        <begin position="148"/>
        <end position="170"/>
    </location>
</feature>
<dbReference type="EMBL" id="JBHSDK010000005">
    <property type="protein sequence ID" value="MFC4334495.1"/>
    <property type="molecule type" value="Genomic_DNA"/>
</dbReference>
<comment type="caution">
    <text evidence="8">The sequence shown here is derived from an EMBL/GenBank/DDBJ whole genome shotgun (WGS) entry which is preliminary data.</text>
</comment>
<organism evidence="8 9">
    <name type="scientific">Salininema proteolyticum</name>
    <dbReference type="NCBI Taxonomy" id="1607685"/>
    <lineage>
        <taxon>Bacteria</taxon>
        <taxon>Bacillati</taxon>
        <taxon>Actinomycetota</taxon>
        <taxon>Actinomycetes</taxon>
        <taxon>Glycomycetales</taxon>
        <taxon>Glycomycetaceae</taxon>
        <taxon>Salininema</taxon>
    </lineage>
</organism>
<feature type="transmembrane region" description="Helical" evidence="7">
    <location>
        <begin position="34"/>
        <end position="57"/>
    </location>
</feature>
<dbReference type="Proteomes" id="UP001595823">
    <property type="component" value="Unassembled WGS sequence"/>
</dbReference>
<accession>A0ABV8TV81</accession>
<feature type="transmembrane region" description="Helical" evidence="7">
    <location>
        <begin position="355"/>
        <end position="376"/>
    </location>
</feature>
<dbReference type="PANTHER" id="PTHR43337">
    <property type="entry name" value="XANTHINE/URACIL PERMEASE C887.17-RELATED"/>
    <property type="match status" value="1"/>
</dbReference>
<feature type="transmembrane region" description="Helical" evidence="7">
    <location>
        <begin position="115"/>
        <end position="136"/>
    </location>
</feature>
<evidence type="ECO:0000256" key="4">
    <source>
        <dbReference type="ARBA" id="ARBA00022692"/>
    </source>
</evidence>
<evidence type="ECO:0000256" key="1">
    <source>
        <dbReference type="ARBA" id="ARBA00004127"/>
    </source>
</evidence>